<evidence type="ECO:0000313" key="2">
    <source>
        <dbReference type="EMBL" id="MFD1535884.1"/>
    </source>
</evidence>
<organism evidence="2 3">
    <name type="scientific">Nonomuraea guangzhouensis</name>
    <dbReference type="NCBI Taxonomy" id="1291555"/>
    <lineage>
        <taxon>Bacteria</taxon>
        <taxon>Bacillati</taxon>
        <taxon>Actinomycetota</taxon>
        <taxon>Actinomycetes</taxon>
        <taxon>Streptosporangiales</taxon>
        <taxon>Streptosporangiaceae</taxon>
        <taxon>Nonomuraea</taxon>
    </lineage>
</organism>
<protein>
    <submittedName>
        <fullName evidence="2">Uncharacterized protein</fullName>
    </submittedName>
</protein>
<feature type="region of interest" description="Disordered" evidence="1">
    <location>
        <begin position="1"/>
        <end position="38"/>
    </location>
</feature>
<keyword evidence="3" id="KW-1185">Reference proteome</keyword>
<sequence length="506" mass="54185">MQPGSAFEPPTNPYRIPGRQFEQPTMPPGPSGPPPPPPRRSWILPVVAVTVVVLIAGGAGAYLVYGEVSGSTPSTGTKPVKPPASATAATAAALDVCSMLPKSEAERLVPQATVAKDSRDSEYTLNFTCNWINRRISFGEYWRSREVDVRVEQHRGDGAKTGRTMAQNTYDIDYGSGKYNETAKPTPKKGEKEYISPIKDVPGIGDAAFAQYTWRRSGKLLWYSFGEAHARVDDMTIKVKYQADQQRKDSQILSNATTQSVTEANAIREASGVLGHIAKGIAAWKAQHPNVLAQPDKAAVTTTPKPEATPSPTVLAVFPAACQGVTELATRLVPSPTPRARGTEAGGDAQTECRWLNMDIPVGDDVKRIRSALITTHRFTNRAGAEDAPAARAFYTGQRGSRGSTADSSIGGITWSKLSEVKGLGEAAFSQYAQLRHGDTHAATGTVLLRQGATVIVVDYSGAERPKDEPANSPKVKMMADKEARDGALSLAKTYLAELAKKPIGS</sequence>
<comment type="caution">
    <text evidence="2">The sequence shown here is derived from an EMBL/GenBank/DDBJ whole genome shotgun (WGS) entry which is preliminary data.</text>
</comment>
<proteinExistence type="predicted"/>
<feature type="compositionally biased region" description="Pro residues" evidence="1">
    <location>
        <begin position="25"/>
        <end position="38"/>
    </location>
</feature>
<name>A0ABW4FZR3_9ACTN</name>
<dbReference type="EMBL" id="JBHUCM010000004">
    <property type="protein sequence ID" value="MFD1535884.1"/>
    <property type="molecule type" value="Genomic_DNA"/>
</dbReference>
<dbReference type="Proteomes" id="UP001597097">
    <property type="component" value="Unassembled WGS sequence"/>
</dbReference>
<evidence type="ECO:0000256" key="1">
    <source>
        <dbReference type="SAM" id="MobiDB-lite"/>
    </source>
</evidence>
<accession>A0ABW4FZR3</accession>
<dbReference type="RefSeq" id="WP_219532777.1">
    <property type="nucleotide sequence ID" value="NZ_JAHKRM010000015.1"/>
</dbReference>
<reference evidence="3" key="1">
    <citation type="journal article" date="2019" name="Int. J. Syst. Evol. Microbiol.">
        <title>The Global Catalogue of Microorganisms (GCM) 10K type strain sequencing project: providing services to taxonomists for standard genome sequencing and annotation.</title>
        <authorList>
            <consortium name="The Broad Institute Genomics Platform"/>
            <consortium name="The Broad Institute Genome Sequencing Center for Infectious Disease"/>
            <person name="Wu L."/>
            <person name="Ma J."/>
        </authorList>
    </citation>
    <scope>NUCLEOTIDE SEQUENCE [LARGE SCALE GENOMIC DNA]</scope>
    <source>
        <strain evidence="3">CGMCC 1.15399</strain>
    </source>
</reference>
<gene>
    <name evidence="2" type="ORF">ACFSJ0_02495</name>
</gene>
<evidence type="ECO:0000313" key="3">
    <source>
        <dbReference type="Proteomes" id="UP001597097"/>
    </source>
</evidence>